<dbReference type="Proteomes" id="UP000757232">
    <property type="component" value="Unassembled WGS sequence"/>
</dbReference>
<name>A0A9Q5HU04_SANBA</name>
<dbReference type="OrthoDB" id="3268397at2759"/>
<feature type="transmembrane region" description="Helical" evidence="1">
    <location>
        <begin position="6"/>
        <end position="27"/>
    </location>
</feature>
<keyword evidence="1" id="KW-1133">Transmembrane helix</keyword>
<keyword evidence="1" id="KW-0472">Membrane</keyword>
<accession>A0A9Q5HU04</accession>
<keyword evidence="1" id="KW-0812">Transmembrane</keyword>
<evidence type="ECO:0000256" key="1">
    <source>
        <dbReference type="SAM" id="Phobius"/>
    </source>
</evidence>
<comment type="caution">
    <text evidence="2">The sequence shown here is derived from an EMBL/GenBank/DDBJ whole genome shotgun (WGS) entry which is preliminary data.</text>
</comment>
<feature type="transmembrane region" description="Helical" evidence="1">
    <location>
        <begin position="279"/>
        <end position="300"/>
    </location>
</feature>
<gene>
    <name evidence="2" type="ORF">A7U60_g7198</name>
</gene>
<evidence type="ECO:0000313" key="3">
    <source>
        <dbReference type="Proteomes" id="UP000757232"/>
    </source>
</evidence>
<keyword evidence="3" id="KW-1185">Reference proteome</keyword>
<feature type="transmembrane region" description="Helical" evidence="1">
    <location>
        <begin position="312"/>
        <end position="331"/>
    </location>
</feature>
<sequence>MDGNVLSIAASTVGLVAIAGIGISSSLRTGDVTINPGFRITPIFSSTQDVLIRVKSEEVMRLVVGTCASIHYGITLTYIYVEHGIVCLVRFARAIGQEYQSFKRTFPEVYGHVNWRNFCKLLRIFKVWEPLPYDLLVERQKDDLMQPFDDRRHEGFVGVCLRFRVGHISARKARTGCGQYLHDRHISVPAYLPLEEDGSLRVDLIREKFFIEEIELLIPGRYEVHRVAQGDVISRFMLHELTQEFDCVNAVEYEDIYCMHRRAFREWLRNSKLYYYTRVACYVVVVLGIVLSSISGSIYLSSGYPLKLCACMMDPAGAILATVGIMLFFEYRRHKYRKLRRDVLLRKVTKEKEIINVPWHTFPARYPPYRLSELGRSYFL</sequence>
<dbReference type="AlphaFoldDB" id="A0A9Q5HU04"/>
<dbReference type="EMBL" id="LNZH02000207">
    <property type="protein sequence ID" value="OCB85844.1"/>
    <property type="molecule type" value="Genomic_DNA"/>
</dbReference>
<reference evidence="2" key="1">
    <citation type="submission" date="2016-06" db="EMBL/GenBank/DDBJ databases">
        <title>Draft Genome sequence of the fungus Inonotus baumii.</title>
        <authorList>
            <person name="Zhu H."/>
            <person name="Lin W."/>
        </authorList>
    </citation>
    <scope>NUCLEOTIDE SEQUENCE</scope>
    <source>
        <strain evidence="2">821</strain>
    </source>
</reference>
<proteinExistence type="predicted"/>
<evidence type="ECO:0000313" key="2">
    <source>
        <dbReference type="EMBL" id="OCB85844.1"/>
    </source>
</evidence>
<protein>
    <submittedName>
        <fullName evidence="2">Uncharacterized protein</fullName>
    </submittedName>
</protein>
<organism evidence="2 3">
    <name type="scientific">Sanghuangporus baumii</name>
    <name type="common">Phellinus baumii</name>
    <dbReference type="NCBI Taxonomy" id="108892"/>
    <lineage>
        <taxon>Eukaryota</taxon>
        <taxon>Fungi</taxon>
        <taxon>Dikarya</taxon>
        <taxon>Basidiomycota</taxon>
        <taxon>Agaricomycotina</taxon>
        <taxon>Agaricomycetes</taxon>
        <taxon>Hymenochaetales</taxon>
        <taxon>Hymenochaetaceae</taxon>
        <taxon>Sanghuangporus</taxon>
    </lineage>
</organism>